<proteinExistence type="predicted"/>
<feature type="compositionally biased region" description="Basic residues" evidence="1">
    <location>
        <begin position="301"/>
        <end position="312"/>
    </location>
</feature>
<evidence type="ECO:0000256" key="1">
    <source>
        <dbReference type="SAM" id="MobiDB-lite"/>
    </source>
</evidence>
<dbReference type="InterPro" id="IPR031106">
    <property type="entry name" value="C/EBP"/>
</dbReference>
<sequence length="394" mass="42308">MYDTSPLTPFKGETKPSFLHVELDNKTLESLFDLHPSLENSFDYSELVSESGGGGGAVVVSASQAHSPPGVPDSAVVTSPVASSADLLTLSSAATSQHLAEIERHMGTITTTTTTTSTTVNNIINNNNNNSRFIPQRTSPGPVVPSTPSPVSHHLPYHHHQQQQQQQQHYQQSLSPSLTVDDVSQALSDDSCVFMPEYEQPGRGQSGAGASGWGPEGYGYSTVKTEDLGLNSLTACSLEASLPGFTSNPSSSSMAGCKMEYEAGPSYIDLSPTSTSPRTSMRTLSESSTATTSTMPDSPRRLGKGGSKRRQVPKGSEEYKEKRARNNVAVRKSRAKAKEKQKCTEGRVKELCDMNDTLTKKVEMLTKELTVLRGLFVNVGASLPDDFSSLLEQS</sequence>
<dbReference type="EMBL" id="JBAMIC010003278">
    <property type="protein sequence ID" value="KAK7089022.1"/>
    <property type="molecule type" value="Genomic_DNA"/>
</dbReference>
<dbReference type="PANTHER" id="PTHR23334">
    <property type="entry name" value="CCAAT/ENHANCER BINDING PROTEIN"/>
    <property type="match status" value="1"/>
</dbReference>
<feature type="compositionally biased region" description="Low complexity" evidence="1">
    <location>
        <begin position="162"/>
        <end position="177"/>
    </location>
</feature>
<organism evidence="3 4">
    <name type="scientific">Littorina saxatilis</name>
    <dbReference type="NCBI Taxonomy" id="31220"/>
    <lineage>
        <taxon>Eukaryota</taxon>
        <taxon>Metazoa</taxon>
        <taxon>Spiralia</taxon>
        <taxon>Lophotrochozoa</taxon>
        <taxon>Mollusca</taxon>
        <taxon>Gastropoda</taxon>
        <taxon>Caenogastropoda</taxon>
        <taxon>Littorinimorpha</taxon>
        <taxon>Littorinoidea</taxon>
        <taxon>Littorinidae</taxon>
        <taxon>Littorina</taxon>
    </lineage>
</organism>
<dbReference type="GO" id="GO:0000978">
    <property type="term" value="F:RNA polymerase II cis-regulatory region sequence-specific DNA binding"/>
    <property type="evidence" value="ECO:0007669"/>
    <property type="project" value="TreeGrafter"/>
</dbReference>
<dbReference type="Pfam" id="PF07716">
    <property type="entry name" value="bZIP_2"/>
    <property type="match status" value="1"/>
</dbReference>
<protein>
    <recommendedName>
        <fullName evidence="2">BZIP domain-containing protein</fullName>
    </recommendedName>
</protein>
<dbReference type="CDD" id="cd14693">
    <property type="entry name" value="bZIP_CEBP"/>
    <property type="match status" value="1"/>
</dbReference>
<evidence type="ECO:0000259" key="2">
    <source>
        <dbReference type="PROSITE" id="PS50217"/>
    </source>
</evidence>
<evidence type="ECO:0000313" key="3">
    <source>
        <dbReference type="EMBL" id="KAK7089022.1"/>
    </source>
</evidence>
<dbReference type="GO" id="GO:0000981">
    <property type="term" value="F:DNA-binding transcription factor activity, RNA polymerase II-specific"/>
    <property type="evidence" value="ECO:0007669"/>
    <property type="project" value="TreeGrafter"/>
</dbReference>
<dbReference type="InterPro" id="IPR004827">
    <property type="entry name" value="bZIP"/>
</dbReference>
<feature type="compositionally biased region" description="Low complexity" evidence="1">
    <location>
        <begin position="270"/>
        <end position="294"/>
    </location>
</feature>
<name>A0AAN9ALE3_9CAEN</name>
<dbReference type="PROSITE" id="PS50217">
    <property type="entry name" value="BZIP"/>
    <property type="match status" value="1"/>
</dbReference>
<reference evidence="3 4" key="1">
    <citation type="submission" date="2024-02" db="EMBL/GenBank/DDBJ databases">
        <title>Chromosome-scale genome assembly of the rough periwinkle Littorina saxatilis.</title>
        <authorList>
            <person name="De Jode A."/>
            <person name="Faria R."/>
            <person name="Formenti G."/>
            <person name="Sims Y."/>
            <person name="Smith T.P."/>
            <person name="Tracey A."/>
            <person name="Wood J.M.D."/>
            <person name="Zagrodzka Z.B."/>
            <person name="Johannesson K."/>
            <person name="Butlin R.K."/>
            <person name="Leder E.H."/>
        </authorList>
    </citation>
    <scope>NUCLEOTIDE SEQUENCE [LARGE SCALE GENOMIC DNA]</scope>
    <source>
        <strain evidence="3">Snail1</strain>
        <tissue evidence="3">Muscle</tissue>
    </source>
</reference>
<dbReference type="SMART" id="SM00338">
    <property type="entry name" value="BRLZ"/>
    <property type="match status" value="1"/>
</dbReference>
<feature type="region of interest" description="Disordered" evidence="1">
    <location>
        <begin position="126"/>
        <end position="178"/>
    </location>
</feature>
<dbReference type="Proteomes" id="UP001374579">
    <property type="component" value="Unassembled WGS sequence"/>
</dbReference>
<dbReference type="AlphaFoldDB" id="A0AAN9ALE3"/>
<dbReference type="GO" id="GO:0006351">
    <property type="term" value="P:DNA-templated transcription"/>
    <property type="evidence" value="ECO:0007669"/>
    <property type="project" value="InterPro"/>
</dbReference>
<evidence type="ECO:0000313" key="4">
    <source>
        <dbReference type="Proteomes" id="UP001374579"/>
    </source>
</evidence>
<feature type="domain" description="BZIP" evidence="2">
    <location>
        <begin position="316"/>
        <end position="379"/>
    </location>
</feature>
<gene>
    <name evidence="3" type="ORF">V1264_024733</name>
</gene>
<dbReference type="Gene3D" id="1.20.5.170">
    <property type="match status" value="1"/>
</dbReference>
<comment type="caution">
    <text evidence="3">The sequence shown here is derived from an EMBL/GenBank/DDBJ whole genome shotgun (WGS) entry which is preliminary data.</text>
</comment>
<accession>A0AAN9ALE3</accession>
<dbReference type="PANTHER" id="PTHR23334:SF20">
    <property type="entry name" value="BASIC LEUCINE ZIPPER 24"/>
    <property type="match status" value="1"/>
</dbReference>
<dbReference type="InterPro" id="IPR046347">
    <property type="entry name" value="bZIP_sf"/>
</dbReference>
<feature type="region of interest" description="Disordered" evidence="1">
    <location>
        <begin position="268"/>
        <end position="341"/>
    </location>
</feature>
<dbReference type="SUPFAM" id="SSF57959">
    <property type="entry name" value="Leucine zipper domain"/>
    <property type="match status" value="1"/>
</dbReference>
<keyword evidence="4" id="KW-1185">Reference proteome</keyword>